<proteinExistence type="predicted"/>
<name>A0A318ZI22_9EURO</name>
<evidence type="ECO:0000256" key="1">
    <source>
        <dbReference type="SAM" id="MobiDB-lite"/>
    </source>
</evidence>
<reference evidence="2 3" key="1">
    <citation type="submission" date="2016-12" db="EMBL/GenBank/DDBJ databases">
        <title>The genomes of Aspergillus section Nigri reveals drivers in fungal speciation.</title>
        <authorList>
            <consortium name="DOE Joint Genome Institute"/>
            <person name="Vesth T.C."/>
            <person name="Nybo J."/>
            <person name="Theobald S."/>
            <person name="Brandl J."/>
            <person name="Frisvad J.C."/>
            <person name="Nielsen K.F."/>
            <person name="Lyhne E.K."/>
            <person name="Kogle M.E."/>
            <person name="Kuo A."/>
            <person name="Riley R."/>
            <person name="Clum A."/>
            <person name="Nolan M."/>
            <person name="Lipzen A."/>
            <person name="Salamov A."/>
            <person name="Henrissat B."/>
            <person name="Wiebenga A."/>
            <person name="De Vries R.P."/>
            <person name="Grigoriev I.V."/>
            <person name="Mortensen U.H."/>
            <person name="Andersen M.R."/>
            <person name="Baker S.E."/>
        </authorList>
    </citation>
    <scope>NUCLEOTIDE SEQUENCE [LARGE SCALE GENOMIC DNA]</scope>
    <source>
        <strain evidence="2 3">JOP 1030-1</strain>
    </source>
</reference>
<evidence type="ECO:0000313" key="2">
    <source>
        <dbReference type="EMBL" id="PYH47206.1"/>
    </source>
</evidence>
<sequence>MAQAFSTTSNPSFGLVDHEEALPSYYLIEYRGVAFRVQMDHNDDELIPRRFLAEAELSEDFTSPPWIHRALQTMEQGSLIRMAEWNRLDTKYKEVFENLVRIPLLRDGLFDGGHEVTGQPTDDQPLLARESRRFRRIVKRQQRAIVTFMQDILKDAPMTHTSPDGQSEVYLNPKYLQKRIRYWMGRIQHRERLLIGPETNAFLTVDSRPGDRVWSRHLVPITVTTNPNVTVRTHLTRAVKTLIGQYCYQLRDVSNNIQSLPDQEAYLIHIHGSHLHILRLIAPGFKTSRIRSNVHKQFVYDDTYTSLNPHQADQLALRILANSDGDPDALRKGLKDRSVRKVLEQVEWFRLYCGDATVGTVEEIVNCDPTVFQVLVSREYDLWDEEGFRKAVRNVRALYKYLMSGTARIGSLQKMFWDWPKAAADDDDDYDEMDFAWFWDSDRFASGSEENTDDEESDYENLEKYEAELEGEAGVDETVYGSEDNNEELAEDLDDARDAILE</sequence>
<keyword evidence="3" id="KW-1185">Reference proteome</keyword>
<evidence type="ECO:0000313" key="3">
    <source>
        <dbReference type="Proteomes" id="UP000248349"/>
    </source>
</evidence>
<feature type="region of interest" description="Disordered" evidence="1">
    <location>
        <begin position="470"/>
        <end position="502"/>
    </location>
</feature>
<gene>
    <name evidence="2" type="ORF">BP01DRAFT_411287</name>
</gene>
<protein>
    <submittedName>
        <fullName evidence="2">Uncharacterized protein</fullName>
    </submittedName>
</protein>
<dbReference type="GeneID" id="37080146"/>
<dbReference type="OrthoDB" id="4497058at2759"/>
<dbReference type="RefSeq" id="XP_025433188.1">
    <property type="nucleotide sequence ID" value="XM_025578917.1"/>
</dbReference>
<accession>A0A318ZI22</accession>
<dbReference type="EMBL" id="KZ821225">
    <property type="protein sequence ID" value="PYH47206.1"/>
    <property type="molecule type" value="Genomic_DNA"/>
</dbReference>
<dbReference type="Proteomes" id="UP000248349">
    <property type="component" value="Unassembled WGS sequence"/>
</dbReference>
<organism evidence="2 3">
    <name type="scientific">Aspergillus saccharolyticus JOP 1030-1</name>
    <dbReference type="NCBI Taxonomy" id="1450539"/>
    <lineage>
        <taxon>Eukaryota</taxon>
        <taxon>Fungi</taxon>
        <taxon>Dikarya</taxon>
        <taxon>Ascomycota</taxon>
        <taxon>Pezizomycotina</taxon>
        <taxon>Eurotiomycetes</taxon>
        <taxon>Eurotiomycetidae</taxon>
        <taxon>Eurotiales</taxon>
        <taxon>Aspergillaceae</taxon>
        <taxon>Aspergillus</taxon>
        <taxon>Aspergillus subgen. Circumdati</taxon>
    </lineage>
</organism>
<feature type="compositionally biased region" description="Acidic residues" evidence="1">
    <location>
        <begin position="484"/>
        <end position="495"/>
    </location>
</feature>
<dbReference type="AlphaFoldDB" id="A0A318ZI22"/>